<dbReference type="Pfam" id="PF08861">
    <property type="entry name" value="DUF1828"/>
    <property type="match status" value="1"/>
</dbReference>
<dbReference type="RefSeq" id="WP_353529690.1">
    <property type="nucleotide sequence ID" value="NZ_JBBMEX010000002.1"/>
</dbReference>
<dbReference type="EMBL" id="JBBMEX010000002">
    <property type="protein sequence ID" value="MEQ2556687.1"/>
    <property type="molecule type" value="Genomic_DNA"/>
</dbReference>
<feature type="domain" description="DUF1828" evidence="1">
    <location>
        <begin position="32"/>
        <end position="121"/>
    </location>
</feature>
<dbReference type="Pfam" id="PF08862">
    <property type="entry name" value="DUF1829"/>
    <property type="match status" value="1"/>
</dbReference>
<name>A0ABV1HC76_9FIRM</name>
<proteinExistence type="predicted"/>
<reference evidence="3 4" key="1">
    <citation type="submission" date="2024-03" db="EMBL/GenBank/DDBJ databases">
        <title>Human intestinal bacterial collection.</title>
        <authorList>
            <person name="Pauvert C."/>
            <person name="Hitch T.C.A."/>
            <person name="Clavel T."/>
        </authorList>
    </citation>
    <scope>NUCLEOTIDE SEQUENCE [LARGE SCALE GENOMIC DNA]</scope>
    <source>
        <strain evidence="3 4">CLA-AA-H185</strain>
    </source>
</reference>
<evidence type="ECO:0000259" key="2">
    <source>
        <dbReference type="Pfam" id="PF08862"/>
    </source>
</evidence>
<feature type="domain" description="DUF1829" evidence="2">
    <location>
        <begin position="159"/>
        <end position="246"/>
    </location>
</feature>
<keyword evidence="4" id="KW-1185">Reference proteome</keyword>
<evidence type="ECO:0000313" key="3">
    <source>
        <dbReference type="EMBL" id="MEQ2556687.1"/>
    </source>
</evidence>
<protein>
    <submittedName>
        <fullName evidence="3">DUF1829 domain-containing protein</fullName>
    </submittedName>
</protein>
<dbReference type="InterPro" id="IPR014960">
    <property type="entry name" value="DUF1828"/>
</dbReference>
<gene>
    <name evidence="3" type="ORF">WMO43_02165</name>
</gene>
<organism evidence="3 4">
    <name type="scientific">Maccoyibacter intestinihominis</name>
    <dbReference type="NCBI Taxonomy" id="3133499"/>
    <lineage>
        <taxon>Bacteria</taxon>
        <taxon>Bacillati</taxon>
        <taxon>Bacillota</taxon>
        <taxon>Clostridia</taxon>
        <taxon>Lachnospirales</taxon>
        <taxon>Lachnospiraceae</taxon>
        <taxon>Maccoyibacter</taxon>
    </lineage>
</organism>
<sequence>MKNNFKDGYFKWLYDNTQQFNINNNISRLTLPYLDRNNDCTEIFIKFDGNRYIITDDSETLSELYLSNFNLFSSKKRTTIFNQILLSHGVKKSDDDELYITCSKEELYQKIHLLTQCMIKISDLFYTAKNTVQSLFIEDVQLFLDKNDIRYSQNVSFSGISGLTTNYDFLIPKSKNAPERIIKVVNNIDQQQTNSILFLWNDTSQARKDYLSTLYVFLQDEGKKISSSIITSMNNYDVIPVMWSKREKFTKDLVK</sequence>
<dbReference type="Proteomes" id="UP001454489">
    <property type="component" value="Unassembled WGS sequence"/>
</dbReference>
<evidence type="ECO:0000313" key="4">
    <source>
        <dbReference type="Proteomes" id="UP001454489"/>
    </source>
</evidence>
<accession>A0ABV1HC76</accession>
<comment type="caution">
    <text evidence="3">The sequence shown here is derived from an EMBL/GenBank/DDBJ whole genome shotgun (WGS) entry which is preliminary data.</text>
</comment>
<evidence type="ECO:0000259" key="1">
    <source>
        <dbReference type="Pfam" id="PF08861"/>
    </source>
</evidence>
<dbReference type="InterPro" id="IPR014961">
    <property type="entry name" value="DUF1829"/>
</dbReference>